<evidence type="ECO:0000313" key="2">
    <source>
        <dbReference type="Proteomes" id="UP000239757"/>
    </source>
</evidence>
<dbReference type="AlphaFoldDB" id="A0A2P5YI10"/>
<sequence length="202" mass="22845">MPNAVKFLKKLLANNRSWMRRLTLQARNPINTDHVVQPSLQETLLKSIHEPCSSNNKKPIYEERRLQIEDLDEWRTHKPRTHDKPKPIHDKLNISPNQLMVGNKVLLDAADPRIATPKPNEAIPLTVLSIFPYGIVEVIYPKFGTFKSLNTAFGKPHGQVHMRVLGQAHTTGGDTAVRSGRVKQGKSFSLTPDAISCYERQT</sequence>
<proteinExistence type="predicted"/>
<dbReference type="OrthoDB" id="1094981at2759"/>
<reference evidence="1 2" key="1">
    <citation type="submission" date="2015-01" db="EMBL/GenBank/DDBJ databases">
        <title>Genome of allotetraploid Gossypium barbadense reveals genomic plasticity and fiber elongation in cotton evolution.</title>
        <authorList>
            <person name="Chen X."/>
            <person name="Liu X."/>
            <person name="Zhao B."/>
            <person name="Zheng H."/>
            <person name="Hu Y."/>
            <person name="Lu G."/>
            <person name="Yang C."/>
            <person name="Chen J."/>
            <person name="Shan C."/>
            <person name="Zhang L."/>
            <person name="Zhou Y."/>
            <person name="Wang L."/>
            <person name="Guo W."/>
            <person name="Bai Y."/>
            <person name="Ruan J."/>
            <person name="Shangguan X."/>
            <person name="Mao Y."/>
            <person name="Jiang J."/>
            <person name="Zhu Y."/>
            <person name="Lei J."/>
            <person name="Kang H."/>
            <person name="Chen S."/>
            <person name="He X."/>
            <person name="Wang R."/>
            <person name="Wang Y."/>
            <person name="Chen J."/>
            <person name="Wang L."/>
            <person name="Yu S."/>
            <person name="Wang B."/>
            <person name="Wei J."/>
            <person name="Song S."/>
            <person name="Lu X."/>
            <person name="Gao Z."/>
            <person name="Gu W."/>
            <person name="Deng X."/>
            <person name="Ma D."/>
            <person name="Wang S."/>
            <person name="Liang W."/>
            <person name="Fang L."/>
            <person name="Cai C."/>
            <person name="Zhu X."/>
            <person name="Zhou B."/>
            <person name="Zhang Y."/>
            <person name="Chen Z."/>
            <person name="Xu S."/>
            <person name="Zhu R."/>
            <person name="Wang S."/>
            <person name="Zhang T."/>
            <person name="Zhao G."/>
        </authorList>
    </citation>
    <scope>NUCLEOTIDE SEQUENCE [LARGE SCALE GENOMIC DNA]</scope>
    <source>
        <strain evidence="2">cv. Xinhai21</strain>
        <tissue evidence="1">Leaf</tissue>
    </source>
</reference>
<name>A0A2P5YI10_GOSBA</name>
<evidence type="ECO:0000313" key="1">
    <source>
        <dbReference type="EMBL" id="PPS15225.1"/>
    </source>
</evidence>
<dbReference type="EMBL" id="KZ663182">
    <property type="protein sequence ID" value="PPS15225.1"/>
    <property type="molecule type" value="Genomic_DNA"/>
</dbReference>
<organism evidence="1 2">
    <name type="scientific">Gossypium barbadense</name>
    <name type="common">Sea Island cotton</name>
    <name type="synonym">Hibiscus barbadensis</name>
    <dbReference type="NCBI Taxonomy" id="3634"/>
    <lineage>
        <taxon>Eukaryota</taxon>
        <taxon>Viridiplantae</taxon>
        <taxon>Streptophyta</taxon>
        <taxon>Embryophyta</taxon>
        <taxon>Tracheophyta</taxon>
        <taxon>Spermatophyta</taxon>
        <taxon>Magnoliopsida</taxon>
        <taxon>eudicotyledons</taxon>
        <taxon>Gunneridae</taxon>
        <taxon>Pentapetalae</taxon>
        <taxon>rosids</taxon>
        <taxon>malvids</taxon>
        <taxon>Malvales</taxon>
        <taxon>Malvaceae</taxon>
        <taxon>Malvoideae</taxon>
        <taxon>Gossypium</taxon>
    </lineage>
</organism>
<gene>
    <name evidence="1" type="ORF">GOBAR_AA05354</name>
</gene>
<protein>
    <submittedName>
        <fullName evidence="1">Uncharacterized protein</fullName>
    </submittedName>
</protein>
<accession>A0A2P5YI10</accession>
<dbReference type="Proteomes" id="UP000239757">
    <property type="component" value="Unassembled WGS sequence"/>
</dbReference>